<feature type="non-terminal residue" evidence="1">
    <location>
        <position position="107"/>
    </location>
</feature>
<protein>
    <submittedName>
        <fullName evidence="1">Uncharacterized protein</fullName>
    </submittedName>
</protein>
<sequence>MEDSNSSMDELEENMLSYIEKSHNLFRLGNELNNKIDYFKKEINVLQNDFKNELNSFKTSNQKFTQKIFQARNKPPHLSSTSSKEPAPICSNLVQINSETNFGSISP</sequence>
<gene>
    <name evidence="1" type="ORF">BpHYR1_010349</name>
</gene>
<reference evidence="1 2" key="1">
    <citation type="journal article" date="2018" name="Sci. Rep.">
        <title>Genomic signatures of local adaptation to the degree of environmental predictability in rotifers.</title>
        <authorList>
            <person name="Franch-Gras L."/>
            <person name="Hahn C."/>
            <person name="Garcia-Roger E.M."/>
            <person name="Carmona M.J."/>
            <person name="Serra M."/>
            <person name="Gomez A."/>
        </authorList>
    </citation>
    <scope>NUCLEOTIDE SEQUENCE [LARGE SCALE GENOMIC DNA]</scope>
    <source>
        <strain evidence="1">HYR1</strain>
    </source>
</reference>
<accession>A0A3M7QPZ9</accession>
<dbReference type="Proteomes" id="UP000276133">
    <property type="component" value="Unassembled WGS sequence"/>
</dbReference>
<dbReference type="EMBL" id="REGN01005493">
    <property type="protein sequence ID" value="RNA13154.1"/>
    <property type="molecule type" value="Genomic_DNA"/>
</dbReference>
<dbReference type="AlphaFoldDB" id="A0A3M7QPZ9"/>
<proteinExistence type="predicted"/>
<organism evidence="1 2">
    <name type="scientific">Brachionus plicatilis</name>
    <name type="common">Marine rotifer</name>
    <name type="synonym">Brachionus muelleri</name>
    <dbReference type="NCBI Taxonomy" id="10195"/>
    <lineage>
        <taxon>Eukaryota</taxon>
        <taxon>Metazoa</taxon>
        <taxon>Spiralia</taxon>
        <taxon>Gnathifera</taxon>
        <taxon>Rotifera</taxon>
        <taxon>Eurotatoria</taxon>
        <taxon>Monogononta</taxon>
        <taxon>Pseudotrocha</taxon>
        <taxon>Ploima</taxon>
        <taxon>Brachionidae</taxon>
        <taxon>Brachionus</taxon>
    </lineage>
</organism>
<comment type="caution">
    <text evidence="1">The sequence shown here is derived from an EMBL/GenBank/DDBJ whole genome shotgun (WGS) entry which is preliminary data.</text>
</comment>
<evidence type="ECO:0000313" key="1">
    <source>
        <dbReference type="EMBL" id="RNA13154.1"/>
    </source>
</evidence>
<keyword evidence="2" id="KW-1185">Reference proteome</keyword>
<name>A0A3M7QPZ9_BRAPC</name>
<evidence type="ECO:0000313" key="2">
    <source>
        <dbReference type="Proteomes" id="UP000276133"/>
    </source>
</evidence>